<evidence type="ECO:0000256" key="1">
    <source>
        <dbReference type="SAM" id="Phobius"/>
    </source>
</evidence>
<accession>A0A1E3NL58</accession>
<keyword evidence="1" id="KW-0812">Transmembrane</keyword>
<reference evidence="2 3" key="1">
    <citation type="journal article" date="2016" name="Proc. Natl. Acad. Sci. U.S.A.">
        <title>Comparative genomics of biotechnologically important yeasts.</title>
        <authorList>
            <person name="Riley R."/>
            <person name="Haridas S."/>
            <person name="Wolfe K.H."/>
            <person name="Lopes M.R."/>
            <person name="Hittinger C.T."/>
            <person name="Goeker M."/>
            <person name="Salamov A.A."/>
            <person name="Wisecaver J.H."/>
            <person name="Long T.M."/>
            <person name="Calvey C.H."/>
            <person name="Aerts A.L."/>
            <person name="Barry K.W."/>
            <person name="Choi C."/>
            <person name="Clum A."/>
            <person name="Coughlan A.Y."/>
            <person name="Deshpande S."/>
            <person name="Douglass A.P."/>
            <person name="Hanson S.J."/>
            <person name="Klenk H.-P."/>
            <person name="LaButti K.M."/>
            <person name="Lapidus A."/>
            <person name="Lindquist E.A."/>
            <person name="Lipzen A.M."/>
            <person name="Meier-Kolthoff J.P."/>
            <person name="Ohm R.A."/>
            <person name="Otillar R.P."/>
            <person name="Pangilinan J.L."/>
            <person name="Peng Y."/>
            <person name="Rokas A."/>
            <person name="Rosa C.A."/>
            <person name="Scheuner C."/>
            <person name="Sibirny A.A."/>
            <person name="Slot J.C."/>
            <person name="Stielow J.B."/>
            <person name="Sun H."/>
            <person name="Kurtzman C.P."/>
            <person name="Blackwell M."/>
            <person name="Grigoriev I.V."/>
            <person name="Jeffries T.W."/>
        </authorList>
    </citation>
    <scope>NUCLEOTIDE SEQUENCE [LARGE SCALE GENOMIC DNA]</scope>
    <source>
        <strain evidence="2 3">NRRL Y-2026</strain>
    </source>
</reference>
<feature type="transmembrane region" description="Helical" evidence="1">
    <location>
        <begin position="38"/>
        <end position="56"/>
    </location>
</feature>
<keyword evidence="1" id="KW-1133">Transmembrane helix</keyword>
<dbReference type="EMBL" id="KV454003">
    <property type="protein sequence ID" value="ODQ46298.1"/>
    <property type="molecule type" value="Genomic_DNA"/>
</dbReference>
<dbReference type="AlphaFoldDB" id="A0A1E3NL58"/>
<evidence type="ECO:0000313" key="2">
    <source>
        <dbReference type="EMBL" id="ODQ46298.1"/>
    </source>
</evidence>
<protein>
    <submittedName>
        <fullName evidence="2">Uncharacterized protein</fullName>
    </submittedName>
</protein>
<dbReference type="RefSeq" id="XP_019017411.1">
    <property type="nucleotide sequence ID" value="XM_019159965.1"/>
</dbReference>
<proteinExistence type="predicted"/>
<keyword evidence="3" id="KW-1185">Reference proteome</keyword>
<sequence>MSRGPSWMTAAASAGVVAQQRQPSCMLLALKKESEGRFFGLILLLFLVLLCFRYMLPATFCVLFPVSDADGSQGLRSLISSIDPQCPCSLLSQCVSLFCPGCLLF</sequence>
<dbReference type="GeneID" id="30176652"/>
<name>A0A1E3NL58_9ASCO</name>
<keyword evidence="1" id="KW-0472">Membrane</keyword>
<dbReference type="Proteomes" id="UP000094455">
    <property type="component" value="Unassembled WGS sequence"/>
</dbReference>
<organism evidence="2 3">
    <name type="scientific">Pichia membranifaciens NRRL Y-2026</name>
    <dbReference type="NCBI Taxonomy" id="763406"/>
    <lineage>
        <taxon>Eukaryota</taxon>
        <taxon>Fungi</taxon>
        <taxon>Dikarya</taxon>
        <taxon>Ascomycota</taxon>
        <taxon>Saccharomycotina</taxon>
        <taxon>Pichiomycetes</taxon>
        <taxon>Pichiales</taxon>
        <taxon>Pichiaceae</taxon>
        <taxon>Pichia</taxon>
    </lineage>
</organism>
<gene>
    <name evidence="2" type="ORF">PICMEDRAFT_127365</name>
</gene>
<evidence type="ECO:0000313" key="3">
    <source>
        <dbReference type="Proteomes" id="UP000094455"/>
    </source>
</evidence>